<feature type="signal peptide" evidence="1">
    <location>
        <begin position="1"/>
        <end position="19"/>
    </location>
</feature>
<protein>
    <submittedName>
        <fullName evidence="3">Uncharacterized protein</fullName>
    </submittedName>
</protein>
<keyword evidence="2" id="KW-1185">Reference proteome</keyword>
<name>A0A914VZ27_9BILA</name>
<keyword evidence="1" id="KW-0732">Signal</keyword>
<dbReference type="AlphaFoldDB" id="A0A914VZ27"/>
<evidence type="ECO:0000256" key="1">
    <source>
        <dbReference type="SAM" id="SignalP"/>
    </source>
</evidence>
<reference evidence="3" key="1">
    <citation type="submission" date="2022-11" db="UniProtKB">
        <authorList>
            <consortium name="WormBaseParasite"/>
        </authorList>
    </citation>
    <scope>IDENTIFICATION</scope>
</reference>
<feature type="chain" id="PRO_5037310700" evidence="1">
    <location>
        <begin position="20"/>
        <end position="136"/>
    </location>
</feature>
<dbReference type="Proteomes" id="UP000887566">
    <property type="component" value="Unplaced"/>
</dbReference>
<evidence type="ECO:0000313" key="3">
    <source>
        <dbReference type="WBParaSite" id="PSAMB.scaffold2803size21180.g19269.t1"/>
    </source>
</evidence>
<evidence type="ECO:0000313" key="2">
    <source>
        <dbReference type="Proteomes" id="UP000887566"/>
    </source>
</evidence>
<organism evidence="2 3">
    <name type="scientific">Plectus sambesii</name>
    <dbReference type="NCBI Taxonomy" id="2011161"/>
    <lineage>
        <taxon>Eukaryota</taxon>
        <taxon>Metazoa</taxon>
        <taxon>Ecdysozoa</taxon>
        <taxon>Nematoda</taxon>
        <taxon>Chromadorea</taxon>
        <taxon>Plectida</taxon>
        <taxon>Plectina</taxon>
        <taxon>Plectoidea</taxon>
        <taxon>Plectidae</taxon>
        <taxon>Plectus</taxon>
    </lineage>
</organism>
<accession>A0A914VZ27</accession>
<dbReference type="WBParaSite" id="PSAMB.scaffold2803size21180.g19269.t1">
    <property type="protein sequence ID" value="PSAMB.scaffold2803size21180.g19269.t1"/>
    <property type="gene ID" value="PSAMB.scaffold2803size21180.g19269"/>
</dbReference>
<sequence length="136" mass="14815">MMSGRALCFVLVSAVFAYADNNVPTVANDFVFTFFNAYVNEQPPGVLLLALVSNNNNGTANVVVTSPYRSFSTIRVSVAPYSILKIPITPMSVEDQFPGYNMTATGRIVVEDKGIRLQSDLPVAVYAHAEIYEGSR</sequence>
<proteinExistence type="predicted"/>